<dbReference type="AlphaFoldDB" id="A0A9W6ZG34"/>
<evidence type="ECO:0000313" key="8">
    <source>
        <dbReference type="Proteomes" id="UP001165082"/>
    </source>
</evidence>
<evidence type="ECO:0000256" key="4">
    <source>
        <dbReference type="ARBA" id="ARBA00022840"/>
    </source>
</evidence>
<evidence type="ECO:0000313" key="7">
    <source>
        <dbReference type="EMBL" id="GMH49725.1"/>
    </source>
</evidence>
<dbReference type="GO" id="GO:0004386">
    <property type="term" value="F:helicase activity"/>
    <property type="evidence" value="ECO:0007669"/>
    <property type="project" value="UniProtKB-KW"/>
</dbReference>
<accession>A0A9W6ZG34</accession>
<keyword evidence="4" id="KW-0067">ATP-binding</keyword>
<dbReference type="GO" id="GO:0016787">
    <property type="term" value="F:hydrolase activity"/>
    <property type="evidence" value="ECO:0007669"/>
    <property type="project" value="UniProtKB-KW"/>
</dbReference>
<feature type="compositionally biased region" description="Low complexity" evidence="5">
    <location>
        <begin position="15"/>
        <end position="31"/>
    </location>
</feature>
<evidence type="ECO:0000256" key="3">
    <source>
        <dbReference type="ARBA" id="ARBA00022806"/>
    </source>
</evidence>
<evidence type="ECO:0000256" key="5">
    <source>
        <dbReference type="SAM" id="MobiDB-lite"/>
    </source>
</evidence>
<keyword evidence="8" id="KW-1185">Reference proteome</keyword>
<feature type="region of interest" description="Disordered" evidence="5">
    <location>
        <begin position="15"/>
        <end position="38"/>
    </location>
</feature>
<evidence type="ECO:0000256" key="2">
    <source>
        <dbReference type="ARBA" id="ARBA00022801"/>
    </source>
</evidence>
<dbReference type="GO" id="GO:0005524">
    <property type="term" value="F:ATP binding"/>
    <property type="evidence" value="ECO:0007669"/>
    <property type="project" value="UniProtKB-KW"/>
</dbReference>
<dbReference type="PANTHER" id="PTHR18934">
    <property type="entry name" value="ATP-DEPENDENT RNA HELICASE"/>
    <property type="match status" value="1"/>
</dbReference>
<dbReference type="EMBL" id="BRXZ01001921">
    <property type="protein sequence ID" value="GMH49725.1"/>
    <property type="molecule type" value="Genomic_DNA"/>
</dbReference>
<name>A0A9W6ZG34_9STRA</name>
<dbReference type="SUPFAM" id="SSF52540">
    <property type="entry name" value="P-loop containing nucleoside triphosphate hydrolases"/>
    <property type="match status" value="1"/>
</dbReference>
<keyword evidence="1" id="KW-0547">Nucleotide-binding</keyword>
<organism evidence="7 8">
    <name type="scientific">Triparma retinervis</name>
    <dbReference type="NCBI Taxonomy" id="2557542"/>
    <lineage>
        <taxon>Eukaryota</taxon>
        <taxon>Sar</taxon>
        <taxon>Stramenopiles</taxon>
        <taxon>Ochrophyta</taxon>
        <taxon>Bolidophyceae</taxon>
        <taxon>Parmales</taxon>
        <taxon>Triparmaceae</taxon>
        <taxon>Triparma</taxon>
    </lineage>
</organism>
<evidence type="ECO:0000259" key="6">
    <source>
        <dbReference type="PROSITE" id="PS51192"/>
    </source>
</evidence>
<dbReference type="PROSITE" id="PS51192">
    <property type="entry name" value="HELICASE_ATP_BIND_1"/>
    <property type="match status" value="1"/>
</dbReference>
<gene>
    <name evidence="7" type="ORF">TrRE_jg2494</name>
</gene>
<evidence type="ECO:0000256" key="1">
    <source>
        <dbReference type="ARBA" id="ARBA00022741"/>
    </source>
</evidence>
<dbReference type="Gene3D" id="3.40.50.300">
    <property type="entry name" value="P-loop containing nucleotide triphosphate hydrolases"/>
    <property type="match status" value="1"/>
</dbReference>
<feature type="non-terminal residue" evidence="7">
    <location>
        <position position="1"/>
    </location>
</feature>
<comment type="caution">
    <text evidence="7">The sequence shown here is derived from an EMBL/GenBank/DDBJ whole genome shotgun (WGS) entry which is preliminary data.</text>
</comment>
<keyword evidence="3" id="KW-0347">Helicase</keyword>
<proteinExistence type="predicted"/>
<feature type="domain" description="Helicase ATP-binding" evidence="6">
    <location>
        <begin position="209"/>
        <end position="322"/>
    </location>
</feature>
<dbReference type="PANTHER" id="PTHR18934:SF91">
    <property type="entry name" value="PRE-MRNA-SPLICING FACTOR ATP-DEPENDENT RNA HELICASE PRP16"/>
    <property type="match status" value="1"/>
</dbReference>
<dbReference type="InterPro" id="IPR014001">
    <property type="entry name" value="Helicase_ATP-bd"/>
</dbReference>
<reference evidence="7" key="1">
    <citation type="submission" date="2022-07" db="EMBL/GenBank/DDBJ databases">
        <title>Genome analysis of Parmales, a sister group of diatoms, reveals the evolutionary specialization of diatoms from phago-mixotrophs to photoautotrophs.</title>
        <authorList>
            <person name="Ban H."/>
            <person name="Sato S."/>
            <person name="Yoshikawa S."/>
            <person name="Kazumasa Y."/>
            <person name="Nakamura Y."/>
            <person name="Ichinomiya M."/>
            <person name="Saitoh K."/>
            <person name="Sato N."/>
            <person name="Blanc-Mathieu R."/>
            <person name="Endo H."/>
            <person name="Kuwata A."/>
            <person name="Ogata H."/>
        </authorList>
    </citation>
    <scope>NUCLEOTIDE SEQUENCE</scope>
</reference>
<dbReference type="InterPro" id="IPR027417">
    <property type="entry name" value="P-loop_NTPase"/>
</dbReference>
<dbReference type="GO" id="GO:0003723">
    <property type="term" value="F:RNA binding"/>
    <property type="evidence" value="ECO:0007669"/>
    <property type="project" value="TreeGrafter"/>
</dbReference>
<protein>
    <recommendedName>
        <fullName evidence="6">Helicase ATP-binding domain-containing protein</fullName>
    </recommendedName>
</protein>
<sequence>ATEGDDSFSILTSKTATTTTTAESSATTSASFGGDVNDEDTATLRRARQANPSASSAATTADDDFTNRYMYADDDTNTMTTASDSNIGGGIIYESERLLTSGAAVRSTVDLDHVNEEDSRTQLIVHQIKPPFLDGRVAFSTQREGVATVKDNSSDMARMAREGSATLRMLREKKDKGTMRQRFWELGGSRMGDAQREYLPVYSVRDELLNVVRENNVVIIVGETGSGKTTQLTQYLMEDGYTDYGMIGCTQPRRVAAMSVAKRLGGKVGYTIRFEDVTSEHTAIKYMTDGVLLRESLRDPEFLLINANKKLTLLKQTASDCV</sequence>
<keyword evidence="2" id="KW-0378">Hydrolase</keyword>
<dbReference type="Proteomes" id="UP001165082">
    <property type="component" value="Unassembled WGS sequence"/>
</dbReference>
<dbReference type="OrthoDB" id="5600252at2759"/>